<gene>
    <name evidence="1" type="ORF">OIU79_022286</name>
</gene>
<reference evidence="1" key="1">
    <citation type="submission" date="2022-11" db="EMBL/GenBank/DDBJ databases">
        <authorList>
            <person name="Hyden B.L."/>
            <person name="Feng K."/>
            <person name="Yates T."/>
            <person name="Jawdy S."/>
            <person name="Smart L.B."/>
            <person name="Muchero W."/>
        </authorList>
    </citation>
    <scope>NUCLEOTIDE SEQUENCE</scope>
    <source>
        <tissue evidence="1">Shoot tip</tissue>
    </source>
</reference>
<proteinExistence type="predicted"/>
<sequence>MYGVLSSRVLVPETVKKLSGLERKMRFILESLAGGCQF</sequence>
<dbReference type="AlphaFoldDB" id="A0A9Q0WFZ0"/>
<name>A0A9Q0WFZ0_SALPP</name>
<evidence type="ECO:0000313" key="1">
    <source>
        <dbReference type="EMBL" id="KAJ6766297.1"/>
    </source>
</evidence>
<organism evidence="1 2">
    <name type="scientific">Salix purpurea</name>
    <name type="common">Purple osier willow</name>
    <dbReference type="NCBI Taxonomy" id="77065"/>
    <lineage>
        <taxon>Eukaryota</taxon>
        <taxon>Viridiplantae</taxon>
        <taxon>Streptophyta</taxon>
        <taxon>Embryophyta</taxon>
        <taxon>Tracheophyta</taxon>
        <taxon>Spermatophyta</taxon>
        <taxon>Magnoliopsida</taxon>
        <taxon>eudicotyledons</taxon>
        <taxon>Gunneridae</taxon>
        <taxon>Pentapetalae</taxon>
        <taxon>rosids</taxon>
        <taxon>fabids</taxon>
        <taxon>Malpighiales</taxon>
        <taxon>Salicaceae</taxon>
        <taxon>Saliceae</taxon>
        <taxon>Salix</taxon>
    </lineage>
</organism>
<dbReference type="Proteomes" id="UP001151532">
    <property type="component" value="Chromosome 4"/>
</dbReference>
<protein>
    <submittedName>
        <fullName evidence="1">Uncharacterized protein</fullName>
    </submittedName>
</protein>
<reference evidence="1" key="2">
    <citation type="journal article" date="2023" name="Int. J. Mol. Sci.">
        <title>De Novo Assembly and Annotation of 11 Diverse Shrub Willow (Salix) Genomes Reveals Novel Gene Organization in Sex-Linked Regions.</title>
        <authorList>
            <person name="Hyden B."/>
            <person name="Feng K."/>
            <person name="Yates T.B."/>
            <person name="Jawdy S."/>
            <person name="Cereghino C."/>
            <person name="Smart L.B."/>
            <person name="Muchero W."/>
        </authorList>
    </citation>
    <scope>NUCLEOTIDE SEQUENCE</scope>
    <source>
        <tissue evidence="1">Shoot tip</tissue>
    </source>
</reference>
<evidence type="ECO:0000313" key="2">
    <source>
        <dbReference type="Proteomes" id="UP001151532"/>
    </source>
</evidence>
<accession>A0A9Q0WFZ0</accession>
<dbReference type="EMBL" id="JAPFFK010000004">
    <property type="protein sequence ID" value="KAJ6766297.1"/>
    <property type="molecule type" value="Genomic_DNA"/>
</dbReference>
<comment type="caution">
    <text evidence="1">The sequence shown here is derived from an EMBL/GenBank/DDBJ whole genome shotgun (WGS) entry which is preliminary data.</text>
</comment>
<keyword evidence="2" id="KW-1185">Reference proteome</keyword>